<evidence type="ECO:0000313" key="3">
    <source>
        <dbReference type="Proteomes" id="UP000799439"/>
    </source>
</evidence>
<gene>
    <name evidence="2" type="ORF">K461DRAFT_23323</name>
</gene>
<sequence length="170" mass="18567">MLAISLLLAVLGTIAAPSLAVPILNRSPLQALQHSIARPWRQGPAISQAPNSDKIGVRFRIPADPTSKDLWTTTEIFMPIGQKMRVAQHSFLPARPESFEIISIPNDGLHQRRECIVHPNYDDAAAYDSTGPGAWAPMVVIADEDGAVPLYRHSEGPMAEEQEALAYSCF</sequence>
<proteinExistence type="predicted"/>
<comment type="caution">
    <text evidence="2">The sequence shown here is derived from an EMBL/GenBank/DDBJ whole genome shotgun (WGS) entry which is preliminary data.</text>
</comment>
<keyword evidence="3" id="KW-1185">Reference proteome</keyword>
<evidence type="ECO:0000313" key="2">
    <source>
        <dbReference type="EMBL" id="KAF2157727.1"/>
    </source>
</evidence>
<accession>A0A9P4JCS5</accession>
<dbReference type="AlphaFoldDB" id="A0A9P4JCS5"/>
<keyword evidence="1" id="KW-0732">Signal</keyword>
<feature type="chain" id="PRO_5040134210" evidence="1">
    <location>
        <begin position="21"/>
        <end position="170"/>
    </location>
</feature>
<evidence type="ECO:0000256" key="1">
    <source>
        <dbReference type="SAM" id="SignalP"/>
    </source>
</evidence>
<feature type="signal peptide" evidence="1">
    <location>
        <begin position="1"/>
        <end position="20"/>
    </location>
</feature>
<dbReference type="Proteomes" id="UP000799439">
    <property type="component" value="Unassembled WGS sequence"/>
</dbReference>
<protein>
    <submittedName>
        <fullName evidence="2">Uncharacterized protein</fullName>
    </submittedName>
</protein>
<organism evidence="2 3">
    <name type="scientific">Myriangium duriaei CBS 260.36</name>
    <dbReference type="NCBI Taxonomy" id="1168546"/>
    <lineage>
        <taxon>Eukaryota</taxon>
        <taxon>Fungi</taxon>
        <taxon>Dikarya</taxon>
        <taxon>Ascomycota</taxon>
        <taxon>Pezizomycotina</taxon>
        <taxon>Dothideomycetes</taxon>
        <taxon>Dothideomycetidae</taxon>
        <taxon>Myriangiales</taxon>
        <taxon>Myriangiaceae</taxon>
        <taxon>Myriangium</taxon>
    </lineage>
</organism>
<dbReference type="EMBL" id="ML996081">
    <property type="protein sequence ID" value="KAF2157727.1"/>
    <property type="molecule type" value="Genomic_DNA"/>
</dbReference>
<reference evidence="2" key="1">
    <citation type="journal article" date="2020" name="Stud. Mycol.">
        <title>101 Dothideomycetes genomes: a test case for predicting lifestyles and emergence of pathogens.</title>
        <authorList>
            <person name="Haridas S."/>
            <person name="Albert R."/>
            <person name="Binder M."/>
            <person name="Bloem J."/>
            <person name="Labutti K."/>
            <person name="Salamov A."/>
            <person name="Andreopoulos B."/>
            <person name="Baker S."/>
            <person name="Barry K."/>
            <person name="Bills G."/>
            <person name="Bluhm B."/>
            <person name="Cannon C."/>
            <person name="Castanera R."/>
            <person name="Culley D."/>
            <person name="Daum C."/>
            <person name="Ezra D."/>
            <person name="Gonzalez J."/>
            <person name="Henrissat B."/>
            <person name="Kuo A."/>
            <person name="Liang C."/>
            <person name="Lipzen A."/>
            <person name="Lutzoni F."/>
            <person name="Magnuson J."/>
            <person name="Mondo S."/>
            <person name="Nolan M."/>
            <person name="Ohm R."/>
            <person name="Pangilinan J."/>
            <person name="Park H.-J."/>
            <person name="Ramirez L."/>
            <person name="Alfaro M."/>
            <person name="Sun H."/>
            <person name="Tritt A."/>
            <person name="Yoshinaga Y."/>
            <person name="Zwiers L.-H."/>
            <person name="Turgeon B."/>
            <person name="Goodwin S."/>
            <person name="Spatafora J."/>
            <person name="Crous P."/>
            <person name="Grigoriev I."/>
        </authorList>
    </citation>
    <scope>NUCLEOTIDE SEQUENCE</scope>
    <source>
        <strain evidence="2">CBS 260.36</strain>
    </source>
</reference>
<name>A0A9P4JCS5_9PEZI</name>